<gene>
    <name evidence="12" type="primary">minD</name>
    <name evidence="12" type="ORF">DWY38_01675</name>
</gene>
<accession>A0A395V459</accession>
<dbReference type="PANTHER" id="PTHR43384">
    <property type="entry name" value="SEPTUM SITE-DETERMINING PROTEIN MIND HOMOLOG, CHLOROPLASTIC-RELATED"/>
    <property type="match status" value="1"/>
</dbReference>
<evidence type="ECO:0000313" key="13">
    <source>
        <dbReference type="Proteomes" id="UP000266066"/>
    </source>
</evidence>
<feature type="domain" description="AAA" evidence="11">
    <location>
        <begin position="13"/>
        <end position="172"/>
    </location>
</feature>
<dbReference type="InterPro" id="IPR010223">
    <property type="entry name" value="MinD"/>
</dbReference>
<evidence type="ECO:0000256" key="7">
    <source>
        <dbReference type="ARBA" id="ARBA00023306"/>
    </source>
</evidence>
<comment type="similarity">
    <text evidence="1">Belongs to the ParA family. MinD subfamily.</text>
</comment>
<dbReference type="GO" id="GO:0000917">
    <property type="term" value="P:division septum assembly"/>
    <property type="evidence" value="ECO:0007669"/>
    <property type="project" value="UniProtKB-KW"/>
</dbReference>
<evidence type="ECO:0000256" key="2">
    <source>
        <dbReference type="ARBA" id="ARBA00016887"/>
    </source>
</evidence>
<dbReference type="InterPro" id="IPR050625">
    <property type="entry name" value="ParA/MinD_ATPase"/>
</dbReference>
<dbReference type="GO" id="GO:0009898">
    <property type="term" value="C:cytoplasmic side of plasma membrane"/>
    <property type="evidence" value="ECO:0007669"/>
    <property type="project" value="TreeGrafter"/>
</dbReference>
<evidence type="ECO:0000256" key="6">
    <source>
        <dbReference type="ARBA" id="ARBA00023210"/>
    </source>
</evidence>
<dbReference type="Proteomes" id="UP000266066">
    <property type="component" value="Unassembled WGS sequence"/>
</dbReference>
<dbReference type="AlphaFoldDB" id="A0A395V459"/>
<keyword evidence="3" id="KW-0132">Cell division</keyword>
<keyword evidence="7" id="KW-0131">Cell cycle</keyword>
<reference evidence="12 13" key="1">
    <citation type="submission" date="2018-08" db="EMBL/GenBank/DDBJ databases">
        <title>A genome reference for cultivated species of the human gut microbiota.</title>
        <authorList>
            <person name="Zou Y."/>
            <person name="Xue W."/>
            <person name="Luo G."/>
        </authorList>
    </citation>
    <scope>NUCLEOTIDE SEQUENCE [LARGE SCALE GENOMIC DNA]</scope>
    <source>
        <strain evidence="12 13">AF25-15</strain>
    </source>
</reference>
<keyword evidence="5 10" id="KW-0067">ATP-binding</keyword>
<dbReference type="InterPro" id="IPR025501">
    <property type="entry name" value="MinD_FleN"/>
</dbReference>
<dbReference type="SUPFAM" id="SSF52540">
    <property type="entry name" value="P-loop containing nucleoside triphosphate hydrolases"/>
    <property type="match status" value="1"/>
</dbReference>
<comment type="function">
    <text evidence="8">ATPase required for the correct placement of the division site. Cell division inhibitors MinC and MinD act in concert to form an inhibitor capable of blocking formation of the polar Z ring septums. Rapidly oscillates between the poles of the cell to destabilize FtsZ filaments that have formed before they mature into polar Z rings.</text>
</comment>
<evidence type="ECO:0000256" key="9">
    <source>
        <dbReference type="ARBA" id="ARBA00032845"/>
    </source>
</evidence>
<sequence length="258" mass="28690">MPEQTRRFIFVSEAIVFTSGKGGVGKTTVISNIGVELSQLDKKVIMLDTDMGLRNLDLVMGIEDKVNYNILDILNRSCRIRQAIIRNKKYPNLYVIPAAPSMDTLCSYEARFKILIEELKSSFDYCLIDSPAGIDSGFWFSVAPADRAIVVTTPHVSAIHDARRCISLLDSVHLDDISVIVNAYDKHMVRRHQMISDNDITALLSTRIIGTIPYDKSVIICQNRGIPVCETKSRLGSVFARISGQIIHSSDDMRGAAV</sequence>
<evidence type="ECO:0000256" key="8">
    <source>
        <dbReference type="ARBA" id="ARBA00025436"/>
    </source>
</evidence>
<dbReference type="PANTHER" id="PTHR43384:SF6">
    <property type="entry name" value="SEPTUM SITE-DETERMINING PROTEIN MIND HOMOLOG, CHLOROPLASTIC"/>
    <property type="match status" value="1"/>
</dbReference>
<evidence type="ECO:0000256" key="1">
    <source>
        <dbReference type="ARBA" id="ARBA00010257"/>
    </source>
</evidence>
<evidence type="ECO:0000256" key="4">
    <source>
        <dbReference type="ARBA" id="ARBA00022741"/>
    </source>
</evidence>
<dbReference type="Gene3D" id="3.40.50.300">
    <property type="entry name" value="P-loop containing nucleotide triphosphate hydrolases"/>
    <property type="match status" value="1"/>
</dbReference>
<dbReference type="NCBIfam" id="TIGR01968">
    <property type="entry name" value="minD_bact"/>
    <property type="match status" value="1"/>
</dbReference>
<name>A0A395V459_9FIRM</name>
<keyword evidence="6" id="KW-0717">Septation</keyword>
<evidence type="ECO:0000256" key="3">
    <source>
        <dbReference type="ARBA" id="ARBA00022618"/>
    </source>
</evidence>
<dbReference type="GO" id="GO:0016887">
    <property type="term" value="F:ATP hydrolysis activity"/>
    <property type="evidence" value="ECO:0007669"/>
    <property type="project" value="InterPro"/>
</dbReference>
<evidence type="ECO:0000259" key="11">
    <source>
        <dbReference type="Pfam" id="PF13614"/>
    </source>
</evidence>
<evidence type="ECO:0000256" key="5">
    <source>
        <dbReference type="ARBA" id="ARBA00022840"/>
    </source>
</evidence>
<evidence type="ECO:0000313" key="12">
    <source>
        <dbReference type="EMBL" id="RGR57093.1"/>
    </source>
</evidence>
<protein>
    <recommendedName>
        <fullName evidence="2">Septum site-determining protein MinD</fullName>
    </recommendedName>
    <alternativeName>
        <fullName evidence="9">Cell division inhibitor MinD</fullName>
    </alternativeName>
</protein>
<keyword evidence="4 10" id="KW-0547">Nucleotide-binding</keyword>
<organism evidence="12 13">
    <name type="scientific">Agathobacter rectalis</name>
    <dbReference type="NCBI Taxonomy" id="39491"/>
    <lineage>
        <taxon>Bacteria</taxon>
        <taxon>Bacillati</taxon>
        <taxon>Bacillota</taxon>
        <taxon>Clostridia</taxon>
        <taxon>Lachnospirales</taxon>
        <taxon>Lachnospiraceae</taxon>
        <taxon>Agathobacter</taxon>
    </lineage>
</organism>
<dbReference type="Pfam" id="PF13614">
    <property type="entry name" value="AAA_31"/>
    <property type="match status" value="1"/>
</dbReference>
<dbReference type="EMBL" id="QRUJ01000001">
    <property type="protein sequence ID" value="RGR57093.1"/>
    <property type="molecule type" value="Genomic_DNA"/>
</dbReference>
<feature type="binding site" evidence="10">
    <location>
        <begin position="21"/>
        <end position="28"/>
    </location>
    <ligand>
        <name>ATP</name>
        <dbReference type="ChEBI" id="CHEBI:30616"/>
    </ligand>
</feature>
<dbReference type="PIRSF" id="PIRSF003092">
    <property type="entry name" value="MinD"/>
    <property type="match status" value="1"/>
</dbReference>
<dbReference type="InterPro" id="IPR027417">
    <property type="entry name" value="P-loop_NTPase"/>
</dbReference>
<dbReference type="GO" id="GO:0005829">
    <property type="term" value="C:cytosol"/>
    <property type="evidence" value="ECO:0007669"/>
    <property type="project" value="TreeGrafter"/>
</dbReference>
<dbReference type="InterPro" id="IPR025669">
    <property type="entry name" value="AAA_dom"/>
</dbReference>
<comment type="caution">
    <text evidence="12">The sequence shown here is derived from an EMBL/GenBank/DDBJ whole genome shotgun (WGS) entry which is preliminary data.</text>
</comment>
<dbReference type="GO" id="GO:0005524">
    <property type="term" value="F:ATP binding"/>
    <property type="evidence" value="ECO:0007669"/>
    <property type="project" value="UniProtKB-KW"/>
</dbReference>
<proteinExistence type="inferred from homology"/>
<evidence type="ECO:0000256" key="10">
    <source>
        <dbReference type="PIRSR" id="PIRSR003092-1"/>
    </source>
</evidence>
<dbReference type="GO" id="GO:0051782">
    <property type="term" value="P:negative regulation of cell division"/>
    <property type="evidence" value="ECO:0007669"/>
    <property type="project" value="TreeGrafter"/>
</dbReference>